<dbReference type="EMBL" id="CP123443">
    <property type="protein sequence ID" value="WGK70148.1"/>
    <property type="molecule type" value="Genomic_DNA"/>
</dbReference>
<evidence type="ECO:0000313" key="2">
    <source>
        <dbReference type="Proteomes" id="UP001228690"/>
    </source>
</evidence>
<evidence type="ECO:0008006" key="3">
    <source>
        <dbReference type="Google" id="ProtNLM"/>
    </source>
</evidence>
<dbReference type="InterPro" id="IPR050238">
    <property type="entry name" value="DNA_Rep/Repair_Clamp_Loader"/>
</dbReference>
<dbReference type="PANTHER" id="PTHR11669">
    <property type="entry name" value="REPLICATION FACTOR C / DNA POLYMERASE III GAMMA-TAU SUBUNIT"/>
    <property type="match status" value="1"/>
</dbReference>
<dbReference type="RefSeq" id="WP_326928355.1">
    <property type="nucleotide sequence ID" value="NZ_CP123443.1"/>
</dbReference>
<reference evidence="1 2" key="1">
    <citation type="submission" date="2023-04" db="EMBL/GenBank/DDBJ databases">
        <title>Spirochaete genome identified in red abalone sample constitutes a novel genus.</title>
        <authorList>
            <person name="Sharma S.P."/>
            <person name="Purcell C.M."/>
            <person name="Hyde J.R."/>
            <person name="Severin A.J."/>
        </authorList>
    </citation>
    <scope>NUCLEOTIDE SEQUENCE [LARGE SCALE GENOMIC DNA]</scope>
    <source>
        <strain evidence="1 2">SP-2023</strain>
    </source>
</reference>
<name>A0ABY8MLU2_9SPIO</name>
<protein>
    <recommendedName>
        <fullName evidence="3">DNA polymerase III subunit delta</fullName>
    </recommendedName>
</protein>
<organism evidence="1 2">
    <name type="scientific">Candidatus Haliotispira prima</name>
    <dbReference type="NCBI Taxonomy" id="3034016"/>
    <lineage>
        <taxon>Bacteria</taxon>
        <taxon>Pseudomonadati</taxon>
        <taxon>Spirochaetota</taxon>
        <taxon>Spirochaetia</taxon>
        <taxon>Spirochaetales</taxon>
        <taxon>Spirochaetaceae</taxon>
        <taxon>Candidatus Haliotispira</taxon>
    </lineage>
</organism>
<evidence type="ECO:0000313" key="1">
    <source>
        <dbReference type="EMBL" id="WGK70148.1"/>
    </source>
</evidence>
<gene>
    <name evidence="1" type="ORF">P0082_04610</name>
</gene>
<dbReference type="Pfam" id="PF13177">
    <property type="entry name" value="DNA_pol3_delta2"/>
    <property type="match status" value="2"/>
</dbReference>
<accession>A0ABY8MLU2</accession>
<dbReference type="PANTHER" id="PTHR11669:SF8">
    <property type="entry name" value="DNA POLYMERASE III SUBUNIT DELTA"/>
    <property type="match status" value="1"/>
</dbReference>
<sequence>MFDNILFQKDTCTELKKDILENTLAPSMLIHGAALSGKTTLALELARVLTCRERDELGRWTCSCWSCRQQRELSQNQVLVLGSSDFRTEIKVCRKYFDQARENQLESKHLKILLLVWLRSLHKVLKRYDEALWKDGKTKTDKERKARKVQEEFVELLAKLRPGDIFGQKGTEETKKTMAQSREIIFQDKKLLDKDLDRCQELADILIAAIPQGIPVQQIRQLQQWSYRTSETCKVAILENVDAMNQAASNAMLKLLEEPPHNCYFILTTRRKQGLLPTVLSRLRLFGLRERSETEERKIVQKVFRTSGTETLRELFLTGEQDFSQIQAECALFMQSLLEKRPFFMIKSSFDKLHLEAFLQNLGLALQKECIEQHRKAEGPLAEHNFFWYQRFLQLGRKAIEQHKIYHDPAILLLQNLYLELLHEGSTEN</sequence>
<dbReference type="Proteomes" id="UP001228690">
    <property type="component" value="Chromosome"/>
</dbReference>
<proteinExistence type="predicted"/>
<dbReference type="InterPro" id="IPR027417">
    <property type="entry name" value="P-loop_NTPase"/>
</dbReference>
<dbReference type="SUPFAM" id="SSF52540">
    <property type="entry name" value="P-loop containing nucleoside triphosphate hydrolases"/>
    <property type="match status" value="1"/>
</dbReference>
<dbReference type="Gene3D" id="3.40.50.300">
    <property type="entry name" value="P-loop containing nucleotide triphosphate hydrolases"/>
    <property type="match status" value="2"/>
</dbReference>
<keyword evidence="2" id="KW-1185">Reference proteome</keyword>